<sequence length="320" mass="38212">MTKLIYIKFLIILFLGICQKSFSQEFYPTNISSIITDENLLDKQLAKLNKSYLFKKGFEFVNDSISVNKNTLEKITLSTTEKDNLIHLTINYLTFRNSLLNLKKRLQDPELNLTKINENLYEIKYEKYETKIEIIKNLEVKSKPFYLIKTTIIYEKPRDNRYIFPLKTIYPFQNTTWYFDLDYKISKSNSEENIIKIILKKDKSNYKIMFLDDINFIIIFNNVKNISEQINGKYYNNSNIVFSIDYEIRKGQNGMPNVQEINANYLKIIELNKLKNTKKYFEFFFNRTFQIEDDGNKISLETQVYNDEHNPIQYPTIKAQ</sequence>
<name>A0A3S4W530_9FLAO</name>
<evidence type="ECO:0000313" key="3">
    <source>
        <dbReference type="Proteomes" id="UP000028349"/>
    </source>
</evidence>
<keyword evidence="3" id="KW-1185">Reference proteome</keyword>
<dbReference type="Proteomes" id="UP000270036">
    <property type="component" value="Chromosome"/>
</dbReference>
<dbReference type="AlphaFoldDB" id="A0A3S4W530"/>
<dbReference type="Proteomes" id="UP000028349">
    <property type="component" value="Unassembled WGS sequence"/>
</dbReference>
<dbReference type="RefSeq" id="WP_034721633.1">
    <property type="nucleotide sequence ID" value="NZ_FOIX01000001.1"/>
</dbReference>
<dbReference type="EMBL" id="JPEP01000003">
    <property type="protein sequence ID" value="KEY17726.1"/>
    <property type="molecule type" value="Genomic_DNA"/>
</dbReference>
<gene>
    <name evidence="1" type="ORF">HY04_14865</name>
    <name evidence="2" type="ORF">NCTC13489_02019</name>
</gene>
<dbReference type="OrthoDB" id="697727at2"/>
<dbReference type="EMBL" id="LR134441">
    <property type="protein sequence ID" value="VEI00245.1"/>
    <property type="molecule type" value="Genomic_DNA"/>
</dbReference>
<reference evidence="1 3" key="1">
    <citation type="submission" date="2014-07" db="EMBL/GenBank/DDBJ databases">
        <authorList>
            <person name="Pisani N.G."/>
            <person name="Newman J.D."/>
        </authorList>
    </citation>
    <scope>NUCLEOTIDE SEQUENCE [LARGE SCALE GENOMIC DNA]</scope>
    <source>
        <strain evidence="1 3">LMG 24720</strain>
    </source>
</reference>
<evidence type="ECO:0000313" key="4">
    <source>
        <dbReference type="Proteomes" id="UP000270036"/>
    </source>
</evidence>
<proteinExistence type="predicted"/>
<accession>A0A3S4W530</accession>
<protein>
    <submittedName>
        <fullName evidence="2">Uncharacterized protein</fullName>
    </submittedName>
</protein>
<dbReference type="KEGG" id="cant:NCTC13489_02019"/>
<organism evidence="2 4">
    <name type="scientific">Kaistella antarctica</name>
    <dbReference type="NCBI Taxonomy" id="266748"/>
    <lineage>
        <taxon>Bacteria</taxon>
        <taxon>Pseudomonadati</taxon>
        <taxon>Bacteroidota</taxon>
        <taxon>Flavobacteriia</taxon>
        <taxon>Flavobacteriales</taxon>
        <taxon>Weeksellaceae</taxon>
        <taxon>Chryseobacterium group</taxon>
        <taxon>Kaistella</taxon>
    </lineage>
</organism>
<evidence type="ECO:0000313" key="1">
    <source>
        <dbReference type="EMBL" id="KEY17726.1"/>
    </source>
</evidence>
<reference evidence="2 4" key="2">
    <citation type="submission" date="2018-12" db="EMBL/GenBank/DDBJ databases">
        <authorList>
            <consortium name="Pathogen Informatics"/>
        </authorList>
    </citation>
    <scope>NUCLEOTIDE SEQUENCE [LARGE SCALE GENOMIC DNA]</scope>
    <source>
        <strain evidence="2 4">NCTC13489</strain>
    </source>
</reference>
<evidence type="ECO:0000313" key="2">
    <source>
        <dbReference type="EMBL" id="VEI00245.1"/>
    </source>
</evidence>